<evidence type="ECO:0008006" key="3">
    <source>
        <dbReference type="Google" id="ProtNLM"/>
    </source>
</evidence>
<dbReference type="InterPro" id="IPR008969">
    <property type="entry name" value="CarboxyPept-like_regulatory"/>
</dbReference>
<keyword evidence="2" id="KW-1185">Reference proteome</keyword>
<dbReference type="SUPFAM" id="SSF49464">
    <property type="entry name" value="Carboxypeptidase regulatory domain-like"/>
    <property type="match status" value="1"/>
</dbReference>
<sequence>MIFFQFMWSQDLNKSKKIIGEIVHENLNLEGIHIINKSDSTFTITDARGRFSILIKKEDTLSLSGISFKTKDIVVNKEEYKRGYLKINLEETINELDEVLIKPYALNGNLLKDLNKVPYKKNLESEDFGIPGSDGITEERIVSIGESLNYGFITKIEIEPLYKHASGYYKTLKQKRFWDEENKLIREIVEYFGYDFFLNVYNINKQQVYGFVLYCLGVSKLKSQFKKNNYHLVITTFKNCLINYPINSNISK</sequence>
<dbReference type="Pfam" id="PF13715">
    <property type="entry name" value="CarbopepD_reg_2"/>
    <property type="match status" value="1"/>
</dbReference>
<dbReference type="EMBL" id="BAABCW010000004">
    <property type="protein sequence ID" value="GAA4114489.1"/>
    <property type="molecule type" value="Genomic_DNA"/>
</dbReference>
<comment type="caution">
    <text evidence="1">The sequence shown here is derived from an EMBL/GenBank/DDBJ whole genome shotgun (WGS) entry which is preliminary data.</text>
</comment>
<name>A0ABP7XFM6_9FLAO</name>
<evidence type="ECO:0000313" key="2">
    <source>
        <dbReference type="Proteomes" id="UP001500459"/>
    </source>
</evidence>
<organism evidence="1 2">
    <name type="scientific">Aquimarina addita</name>
    <dbReference type="NCBI Taxonomy" id="870485"/>
    <lineage>
        <taxon>Bacteria</taxon>
        <taxon>Pseudomonadati</taxon>
        <taxon>Bacteroidota</taxon>
        <taxon>Flavobacteriia</taxon>
        <taxon>Flavobacteriales</taxon>
        <taxon>Flavobacteriaceae</taxon>
        <taxon>Aquimarina</taxon>
    </lineage>
</organism>
<gene>
    <name evidence="1" type="ORF">GCM10022393_13970</name>
</gene>
<reference evidence="2" key="1">
    <citation type="journal article" date="2019" name="Int. J. Syst. Evol. Microbiol.">
        <title>The Global Catalogue of Microorganisms (GCM) 10K type strain sequencing project: providing services to taxonomists for standard genome sequencing and annotation.</title>
        <authorList>
            <consortium name="The Broad Institute Genomics Platform"/>
            <consortium name="The Broad Institute Genome Sequencing Center for Infectious Disease"/>
            <person name="Wu L."/>
            <person name="Ma J."/>
        </authorList>
    </citation>
    <scope>NUCLEOTIDE SEQUENCE [LARGE SCALE GENOMIC DNA]</scope>
    <source>
        <strain evidence="2">JCM 17106</strain>
    </source>
</reference>
<dbReference type="Proteomes" id="UP001500459">
    <property type="component" value="Unassembled WGS sequence"/>
</dbReference>
<accession>A0ABP7XFM6</accession>
<evidence type="ECO:0000313" key="1">
    <source>
        <dbReference type="EMBL" id="GAA4114489.1"/>
    </source>
</evidence>
<proteinExistence type="predicted"/>
<protein>
    <recommendedName>
        <fullName evidence="3">Carboxypeptidase-like regulatory domain-containing protein</fullName>
    </recommendedName>
</protein>